<dbReference type="Proteomes" id="UP000783686">
    <property type="component" value="Unassembled WGS sequence"/>
</dbReference>
<gene>
    <name evidence="1" type="ORF">BOKJ2_LOCUS29</name>
</gene>
<dbReference type="EMBL" id="CAJFDH010000001">
    <property type="protein sequence ID" value="CAD5205345.1"/>
    <property type="molecule type" value="Genomic_DNA"/>
</dbReference>
<proteinExistence type="predicted"/>
<reference evidence="1" key="1">
    <citation type="submission" date="2020-09" db="EMBL/GenBank/DDBJ databases">
        <authorList>
            <person name="Kikuchi T."/>
        </authorList>
    </citation>
    <scope>NUCLEOTIDE SEQUENCE</scope>
    <source>
        <strain evidence="1">SH1</strain>
    </source>
</reference>
<sequence>MQKEQLLMRKVDVFEYNGVKMGTIISRSGLVVVDIVKDALSKLNAGLDSLVKAEVLRSGTLVKVNPTDKIAPNEELIITLDLYCRVRMDPLVESVLFSKDNKQLTETVLKYAGDARFGHSEENRVVENRTSGQEIQIHWDTVQERREKRNSMTLFYDKLPKPYEAWKKKTENCDYFFLTTNPEILPVLDDVYTFVFNLSVYQFFDYVMAMVEHRRKDTYVIIVPSSKWLYSETNNFPRKSFSKLKKSSKKWTESLKTCQRCIFTFSDSQLTHCVHTSMDDSENSTGFKEQLLIRKVDVFEYNGVKMGTIISRSGPVVVDIVKDALSKLNAGLDSLVKAEVLRSGTLVEVNPTDKIAPNEELIITLDLYRRVRMDPFVEAVLFSKDNKQLTETVLKYAGDEIRGQVWKLEDKYLNDNQKLRAYGQISDDFVGTINQALLYCLQKIKEVENRTSGHEISQQLASLKERLNKYDNPYCELLAIKARATWSEKTENFNYFLMTMNPEVLPVLDGVYTFVFNLHMSNFLDRVKSMIGHRGKDTCMIIVPPSQWLYSKRCKVDWDSMLKTKLKDLNETLETLPNIKLYFLGFPTDPLDVYFNGRLGKFNRICELNAHYYGFVDTSRFLPKSLGPSSFERTKFRDPKLLPDDLEAEVLCKAVRKYIFRTNIAEFSKLLDENAEGTAFDA</sequence>
<keyword evidence="2" id="KW-1185">Reference proteome</keyword>
<protein>
    <submittedName>
        <fullName evidence="1">Uncharacterized protein</fullName>
    </submittedName>
</protein>
<dbReference type="Proteomes" id="UP000614601">
    <property type="component" value="Unassembled WGS sequence"/>
</dbReference>
<comment type="caution">
    <text evidence="1">The sequence shown here is derived from an EMBL/GenBank/DDBJ whole genome shotgun (WGS) entry which is preliminary data.</text>
</comment>
<accession>A0A811JPZ9</accession>
<name>A0A811JPZ9_9BILA</name>
<dbReference type="EMBL" id="CAJFCW020000001">
    <property type="protein sequence ID" value="CAG9076879.1"/>
    <property type="molecule type" value="Genomic_DNA"/>
</dbReference>
<organism evidence="1 2">
    <name type="scientific">Bursaphelenchus okinawaensis</name>
    <dbReference type="NCBI Taxonomy" id="465554"/>
    <lineage>
        <taxon>Eukaryota</taxon>
        <taxon>Metazoa</taxon>
        <taxon>Ecdysozoa</taxon>
        <taxon>Nematoda</taxon>
        <taxon>Chromadorea</taxon>
        <taxon>Rhabditida</taxon>
        <taxon>Tylenchina</taxon>
        <taxon>Tylenchomorpha</taxon>
        <taxon>Aphelenchoidea</taxon>
        <taxon>Aphelenchoididae</taxon>
        <taxon>Bursaphelenchus</taxon>
    </lineage>
</organism>
<evidence type="ECO:0000313" key="1">
    <source>
        <dbReference type="EMBL" id="CAD5205345.1"/>
    </source>
</evidence>
<evidence type="ECO:0000313" key="2">
    <source>
        <dbReference type="Proteomes" id="UP000614601"/>
    </source>
</evidence>
<dbReference type="AlphaFoldDB" id="A0A811JPZ9"/>